<evidence type="ECO:0000313" key="3">
    <source>
        <dbReference type="Proteomes" id="UP000238348"/>
    </source>
</evidence>
<dbReference type="Pfam" id="PF05593">
    <property type="entry name" value="RHS_repeat"/>
    <property type="match status" value="1"/>
</dbReference>
<proteinExistence type="predicted"/>
<accession>A0A2L0EIG0</accession>
<dbReference type="Gene3D" id="2.180.10.10">
    <property type="entry name" value="RHS repeat-associated core"/>
    <property type="match status" value="1"/>
</dbReference>
<dbReference type="Proteomes" id="UP000238348">
    <property type="component" value="Chromosome"/>
</dbReference>
<dbReference type="AlphaFoldDB" id="A0A2L0EIG0"/>
<feature type="region of interest" description="Disordered" evidence="1">
    <location>
        <begin position="132"/>
        <end position="174"/>
    </location>
</feature>
<dbReference type="InterPro" id="IPR031325">
    <property type="entry name" value="RHS_repeat"/>
</dbReference>
<evidence type="ECO:0000256" key="1">
    <source>
        <dbReference type="SAM" id="MobiDB-lite"/>
    </source>
</evidence>
<dbReference type="EMBL" id="CP012673">
    <property type="protein sequence ID" value="AUX39085.1"/>
    <property type="molecule type" value="Genomic_DNA"/>
</dbReference>
<organism evidence="2 3">
    <name type="scientific">Sorangium cellulosum</name>
    <name type="common">Polyangium cellulosum</name>
    <dbReference type="NCBI Taxonomy" id="56"/>
    <lineage>
        <taxon>Bacteria</taxon>
        <taxon>Pseudomonadati</taxon>
        <taxon>Myxococcota</taxon>
        <taxon>Polyangia</taxon>
        <taxon>Polyangiales</taxon>
        <taxon>Polyangiaceae</taxon>
        <taxon>Sorangium</taxon>
    </lineage>
</organism>
<sequence length="174" mass="19805">MRLPCGVLTRHAWGYSVAREGLIYLLSERRAQRFLLSRIVDRNGNAISLRYEGGRLVSVIDSVGRVVRVRRHSDGRIAAFEVKNASSQGQWTSFRSYRYDGRGDLIATVDPEGNEARYEYDDLHRLTARREPGGTSAEVDPSWGRGFSPDFKGRPQPADGLGKWHYHEGKWQQL</sequence>
<feature type="compositionally biased region" description="Basic and acidic residues" evidence="1">
    <location>
        <begin position="165"/>
        <end position="174"/>
    </location>
</feature>
<dbReference type="NCBIfam" id="TIGR01643">
    <property type="entry name" value="YD_repeat_2x"/>
    <property type="match status" value="1"/>
</dbReference>
<name>A0A2L0EIG0_SORCE</name>
<dbReference type="OrthoDB" id="9757552at2"/>
<evidence type="ECO:0000313" key="2">
    <source>
        <dbReference type="EMBL" id="AUX39085.1"/>
    </source>
</evidence>
<protein>
    <submittedName>
        <fullName evidence="2">Uncharacterized protein</fullName>
    </submittedName>
</protein>
<dbReference type="InterPro" id="IPR006530">
    <property type="entry name" value="YD"/>
</dbReference>
<gene>
    <name evidence="2" type="ORF">SOCE26_004670</name>
</gene>
<reference evidence="2 3" key="1">
    <citation type="submission" date="2015-09" db="EMBL/GenBank/DDBJ databases">
        <title>Sorangium comparison.</title>
        <authorList>
            <person name="Zaburannyi N."/>
            <person name="Bunk B."/>
            <person name="Overmann J."/>
            <person name="Mueller R."/>
        </authorList>
    </citation>
    <scope>NUCLEOTIDE SEQUENCE [LARGE SCALE GENOMIC DNA]</scope>
    <source>
        <strain evidence="2 3">So ce26</strain>
    </source>
</reference>